<dbReference type="KEGG" id="tum:CBW65_20585"/>
<evidence type="ECO:0000313" key="3">
    <source>
        <dbReference type="EMBL" id="ARU63108.1"/>
    </source>
</evidence>
<dbReference type="OrthoDB" id="9797895at2"/>
<keyword evidence="1" id="KW-0479">Metal-binding</keyword>
<dbReference type="PANTHER" id="PTHR33542">
    <property type="entry name" value="SIROHYDROCHLORIN FERROCHELATASE, CHLOROPLASTIC"/>
    <property type="match status" value="1"/>
</dbReference>
<dbReference type="InterPro" id="IPR050963">
    <property type="entry name" value="Sirohydro_Cobaltochel/CbiX"/>
</dbReference>
<sequence>MTTGVLFVAHGSPVLAANQELFDLVEGVRARGLYEGVEPAFLEGASPSIPEGLAACVRQGADKVVVIPYFLLPGRHVSEDLPRFLAEARERYPQVKFVLGDYLRFSERTGQAVLRRIREAGMLQ</sequence>
<gene>
    <name evidence="3" type="ORF">CBW65_20585</name>
</gene>
<reference evidence="4" key="1">
    <citation type="submission" date="2017-05" db="EMBL/GenBank/DDBJ databases">
        <authorList>
            <person name="Sung H."/>
        </authorList>
    </citation>
    <scope>NUCLEOTIDE SEQUENCE [LARGE SCALE GENOMIC DNA]</scope>
    <source>
        <strain evidence="4">AR23208</strain>
    </source>
</reference>
<dbReference type="InterPro" id="IPR002762">
    <property type="entry name" value="CbiX-like"/>
</dbReference>
<dbReference type="GO" id="GO:0016829">
    <property type="term" value="F:lyase activity"/>
    <property type="evidence" value="ECO:0007669"/>
    <property type="project" value="UniProtKB-KW"/>
</dbReference>
<dbReference type="GO" id="GO:0046872">
    <property type="term" value="F:metal ion binding"/>
    <property type="evidence" value="ECO:0007669"/>
    <property type="project" value="UniProtKB-KW"/>
</dbReference>
<evidence type="ECO:0000313" key="4">
    <source>
        <dbReference type="Proteomes" id="UP000195437"/>
    </source>
</evidence>
<keyword evidence="2" id="KW-0456">Lyase</keyword>
<evidence type="ECO:0000256" key="2">
    <source>
        <dbReference type="ARBA" id="ARBA00023239"/>
    </source>
</evidence>
<name>A0A1Y0IR81_9BACL</name>
<dbReference type="AlphaFoldDB" id="A0A1Y0IR81"/>
<dbReference type="Pfam" id="PF01903">
    <property type="entry name" value="CbiX"/>
    <property type="match status" value="1"/>
</dbReference>
<dbReference type="Proteomes" id="UP000195437">
    <property type="component" value="Chromosome"/>
</dbReference>
<dbReference type="CDD" id="cd03416">
    <property type="entry name" value="CbiX_SirB_N"/>
    <property type="match status" value="1"/>
</dbReference>
<organism evidence="3 4">
    <name type="scientific">Tumebacillus avium</name>
    <dbReference type="NCBI Taxonomy" id="1903704"/>
    <lineage>
        <taxon>Bacteria</taxon>
        <taxon>Bacillati</taxon>
        <taxon>Bacillota</taxon>
        <taxon>Bacilli</taxon>
        <taxon>Bacillales</taxon>
        <taxon>Alicyclobacillaceae</taxon>
        <taxon>Tumebacillus</taxon>
    </lineage>
</organism>
<dbReference type="Gene3D" id="3.40.50.1400">
    <property type="match status" value="1"/>
</dbReference>
<proteinExistence type="predicted"/>
<dbReference type="RefSeq" id="WP_157722093.1">
    <property type="nucleotide sequence ID" value="NZ_CP021434.1"/>
</dbReference>
<evidence type="ECO:0000256" key="1">
    <source>
        <dbReference type="ARBA" id="ARBA00022723"/>
    </source>
</evidence>
<protein>
    <recommendedName>
        <fullName evidence="5">Cobalamin biosynthesis protein CbiX</fullName>
    </recommendedName>
</protein>
<dbReference type="EMBL" id="CP021434">
    <property type="protein sequence ID" value="ARU63108.1"/>
    <property type="molecule type" value="Genomic_DNA"/>
</dbReference>
<evidence type="ECO:0008006" key="5">
    <source>
        <dbReference type="Google" id="ProtNLM"/>
    </source>
</evidence>
<dbReference type="SUPFAM" id="SSF53800">
    <property type="entry name" value="Chelatase"/>
    <property type="match status" value="1"/>
</dbReference>
<dbReference type="PANTHER" id="PTHR33542:SF3">
    <property type="entry name" value="SIROHYDROCHLORIN FERROCHELATASE, CHLOROPLASTIC"/>
    <property type="match status" value="1"/>
</dbReference>
<accession>A0A1Y0IR81</accession>
<keyword evidence="4" id="KW-1185">Reference proteome</keyword>